<keyword evidence="4" id="KW-1185">Reference proteome</keyword>
<evidence type="ECO:0000256" key="1">
    <source>
        <dbReference type="ARBA" id="ARBA00023002"/>
    </source>
</evidence>
<dbReference type="AlphaFoldDB" id="A0A376H9D2"/>
<dbReference type="InterPro" id="IPR028939">
    <property type="entry name" value="P5C_Rdtase_cat_N"/>
</dbReference>
<evidence type="ECO:0000259" key="2">
    <source>
        <dbReference type="Pfam" id="PF03807"/>
    </source>
</evidence>
<gene>
    <name evidence="3" type="ORF">NCTC12360_03547</name>
</gene>
<dbReference type="GO" id="GO:0015677">
    <property type="term" value="P:copper ion import"/>
    <property type="evidence" value="ECO:0007669"/>
    <property type="project" value="TreeGrafter"/>
</dbReference>
<dbReference type="OrthoDB" id="1523398at2"/>
<reference evidence="3 4" key="1">
    <citation type="submission" date="2018-06" db="EMBL/GenBank/DDBJ databases">
        <authorList>
            <consortium name="Pathogen Informatics"/>
            <person name="Doyle S."/>
        </authorList>
    </citation>
    <scope>NUCLEOTIDE SEQUENCE [LARGE SCALE GENOMIC DNA]</scope>
    <source>
        <strain evidence="3 4">NCTC12360</strain>
    </source>
</reference>
<dbReference type="RefSeq" id="WP_060814520.1">
    <property type="nucleotide sequence ID" value="NZ_JBHULA010000047.1"/>
</dbReference>
<dbReference type="GO" id="GO:0052851">
    <property type="term" value="F:ferric-chelate reductase (NADPH) activity"/>
    <property type="evidence" value="ECO:0007669"/>
    <property type="project" value="TreeGrafter"/>
</dbReference>
<feature type="domain" description="Pyrroline-5-carboxylate reductase catalytic N-terminal" evidence="2">
    <location>
        <begin position="5"/>
        <end position="94"/>
    </location>
</feature>
<sequence length="225" mass="24396">MGKSRIGILGAGKLGLALAKLGAEAGYEVWIASRKPAEKNALAVEILAPGAKVKNVSEILTEMPVILLAIPLSNYPSIPKEQLAGKLVIDAMNYWWEVDGTSETYSSVEETSSERVQKYFDQSRVIKAFNHMGYHDVQDEARPAGSPARKAMAIAGDDPESMSQTAKIVDDFGFDPVVIGPLANGLMLEPGGELFGASETKTNLNHLIETFYQSTQGKQLLERQN</sequence>
<dbReference type="PANTHER" id="PTHR14239:SF0">
    <property type="entry name" value="F420-DEPENDENT NADP REDUCTASE"/>
    <property type="match status" value="1"/>
</dbReference>
<dbReference type="SUPFAM" id="SSF51735">
    <property type="entry name" value="NAD(P)-binding Rossmann-fold domains"/>
    <property type="match status" value="1"/>
</dbReference>
<dbReference type="EMBL" id="UFYW01000001">
    <property type="protein sequence ID" value="STD84998.1"/>
    <property type="molecule type" value="Genomic_DNA"/>
</dbReference>
<accession>A0A376H9D2</accession>
<organism evidence="3 4">
    <name type="scientific">Enterococcus gallinarum</name>
    <dbReference type="NCBI Taxonomy" id="1353"/>
    <lineage>
        <taxon>Bacteria</taxon>
        <taxon>Bacillati</taxon>
        <taxon>Bacillota</taxon>
        <taxon>Bacilli</taxon>
        <taxon>Lactobacillales</taxon>
        <taxon>Enterococcaceae</taxon>
        <taxon>Enterococcus</taxon>
    </lineage>
</organism>
<protein>
    <submittedName>
        <fullName evidence="3">Uncharacterized conserved protein</fullName>
    </submittedName>
</protein>
<evidence type="ECO:0000313" key="3">
    <source>
        <dbReference type="EMBL" id="STD84998.1"/>
    </source>
</evidence>
<dbReference type="Pfam" id="PF03807">
    <property type="entry name" value="F420_oxidored"/>
    <property type="match status" value="1"/>
</dbReference>
<dbReference type="GO" id="GO:0005886">
    <property type="term" value="C:plasma membrane"/>
    <property type="evidence" value="ECO:0007669"/>
    <property type="project" value="TreeGrafter"/>
</dbReference>
<dbReference type="Proteomes" id="UP000254807">
    <property type="component" value="Unassembled WGS sequence"/>
</dbReference>
<keyword evidence="1" id="KW-0560">Oxidoreductase</keyword>
<dbReference type="Gene3D" id="3.40.50.720">
    <property type="entry name" value="NAD(P)-binding Rossmann-like Domain"/>
    <property type="match status" value="1"/>
</dbReference>
<name>A0A376H9D2_ENTGA</name>
<dbReference type="InterPro" id="IPR051267">
    <property type="entry name" value="STEAP_metalloreductase"/>
</dbReference>
<dbReference type="PANTHER" id="PTHR14239">
    <property type="entry name" value="DUDULIN-RELATED"/>
    <property type="match status" value="1"/>
</dbReference>
<dbReference type="GO" id="GO:0008823">
    <property type="term" value="F:cupric reductase (NADH) activity"/>
    <property type="evidence" value="ECO:0007669"/>
    <property type="project" value="TreeGrafter"/>
</dbReference>
<dbReference type="InterPro" id="IPR036291">
    <property type="entry name" value="NAD(P)-bd_dom_sf"/>
</dbReference>
<proteinExistence type="predicted"/>
<evidence type="ECO:0000313" key="4">
    <source>
        <dbReference type="Proteomes" id="UP000254807"/>
    </source>
</evidence>